<dbReference type="OrthoDB" id="3564242at2759"/>
<name>A0A2J6Q8P3_9HELO</name>
<dbReference type="EMBL" id="KZ613477">
    <property type="protein sequence ID" value="PMD22621.1"/>
    <property type="molecule type" value="Genomic_DNA"/>
</dbReference>
<reference evidence="1 2" key="1">
    <citation type="submission" date="2016-05" db="EMBL/GenBank/DDBJ databases">
        <title>A degradative enzymes factory behind the ericoid mycorrhizal symbiosis.</title>
        <authorList>
            <consortium name="DOE Joint Genome Institute"/>
            <person name="Martino E."/>
            <person name="Morin E."/>
            <person name="Grelet G."/>
            <person name="Kuo A."/>
            <person name="Kohler A."/>
            <person name="Daghino S."/>
            <person name="Barry K."/>
            <person name="Choi C."/>
            <person name="Cichocki N."/>
            <person name="Clum A."/>
            <person name="Copeland A."/>
            <person name="Hainaut M."/>
            <person name="Haridas S."/>
            <person name="Labutti K."/>
            <person name="Lindquist E."/>
            <person name="Lipzen A."/>
            <person name="Khouja H.-R."/>
            <person name="Murat C."/>
            <person name="Ohm R."/>
            <person name="Olson A."/>
            <person name="Spatafora J."/>
            <person name="Veneault-Fourrey C."/>
            <person name="Henrissat B."/>
            <person name="Grigoriev I."/>
            <person name="Martin F."/>
            <person name="Perotto S."/>
        </authorList>
    </citation>
    <scope>NUCLEOTIDE SEQUENCE [LARGE SCALE GENOMIC DNA]</scope>
    <source>
        <strain evidence="1 2">UAMH 7357</strain>
    </source>
</reference>
<evidence type="ECO:0000313" key="2">
    <source>
        <dbReference type="Proteomes" id="UP000235672"/>
    </source>
</evidence>
<accession>A0A2J6Q8P3</accession>
<dbReference type="AlphaFoldDB" id="A0A2J6Q8P3"/>
<sequence>MAFYQEQQWIGPVDPYYRKTVPIHGSSTHQRLQCFLMDFLQTPLAHDPASPPAGWFLSSVVPETLLFHKRFNKAHEFLSPYGIQFLQHLRDVEVSIYIFKDKDFQVRGRMHYRIEALAVCFDQHGRRIMEPSGDSCMGFLAIQWYNDKKQRTEDWDTMDFAELLRLLRRTAKRNFDDHGKLRLEEDQLTMDKALGMIFPNRGGGRPEDNPPHLGKELLHTFAPADVQSPANVLLQEQSRSQRQEMGMPLLIQSQSQQQVVDMQHLVQAQPQPQDDLQAYALHASAIHAQQEGDNFQQFDGLFFHQEGDEFDDII</sequence>
<keyword evidence="2" id="KW-1185">Reference proteome</keyword>
<evidence type="ECO:0000313" key="1">
    <source>
        <dbReference type="EMBL" id="PMD22621.1"/>
    </source>
</evidence>
<protein>
    <submittedName>
        <fullName evidence="1">Uncharacterized protein</fullName>
    </submittedName>
</protein>
<organism evidence="1 2">
    <name type="scientific">Hyaloscypha hepaticicola</name>
    <dbReference type="NCBI Taxonomy" id="2082293"/>
    <lineage>
        <taxon>Eukaryota</taxon>
        <taxon>Fungi</taxon>
        <taxon>Dikarya</taxon>
        <taxon>Ascomycota</taxon>
        <taxon>Pezizomycotina</taxon>
        <taxon>Leotiomycetes</taxon>
        <taxon>Helotiales</taxon>
        <taxon>Hyaloscyphaceae</taxon>
        <taxon>Hyaloscypha</taxon>
    </lineage>
</organism>
<proteinExistence type="predicted"/>
<dbReference type="Proteomes" id="UP000235672">
    <property type="component" value="Unassembled WGS sequence"/>
</dbReference>
<gene>
    <name evidence="1" type="ORF">NA56DRAFT_747873</name>
</gene>